<dbReference type="Gramene" id="TraesCS2D02G520600.1">
    <property type="protein sequence ID" value="TraesCS2D02G520600.1.cds1"/>
    <property type="gene ID" value="TraesCS2D02G520600"/>
</dbReference>
<dbReference type="Gramene" id="TraesLDM2D03G01282940.1">
    <property type="protein sequence ID" value="TraesLDM2D03G01282940.1.CDS1"/>
    <property type="gene ID" value="TraesLDM2D03G01282940"/>
</dbReference>
<keyword evidence="4" id="KW-1185">Reference proteome</keyword>
<dbReference type="SMART" id="SM00256">
    <property type="entry name" value="FBOX"/>
    <property type="match status" value="1"/>
</dbReference>
<dbReference type="Gene3D" id="2.120.10.80">
    <property type="entry name" value="Kelch-type beta propeller"/>
    <property type="match status" value="1"/>
</dbReference>
<dbReference type="AlphaFoldDB" id="A0A3B6DKQ9"/>
<sequence length="430" mass="48000">MASPSLPPTATACQANNGDSGSTAPMAGTANGSVLLPHDLLYEILLRLPAKPVCRLRAVCRSWRLLLSDPSFVAAHKERHHHHLLVADIRWETSAEAPRVDFHIMDTSGHRARQIRFDDNPHAGNLSWSTAFRKRNHDQLLCLVGADSHARVIDPATSVVLLLPDDRPDDHHYHHYGFSRRFALGRSSTTGDTKVLVVAGWYAKVLTLGDGAGKWQKTGYPPVTLATSARSVALVKGVLYFLACKHLGIAAYDLEEEEWRPDLLNLPLPVDGDIALAELSDSLVAVYGRSRIPDYTDVFMDMWFLTDSEEVPWSNRYTITMPYQDQGCRSPCEASRGHPLWEMDDGRILLWVSNDKTRAQLLQVYDPRTNTYTDGVEMSCHSLIGVYKGSLLAGLPWIRNYGFFGRIKRAFDYSLAAIHYFTGVAISRST</sequence>
<dbReference type="Pfam" id="PF08268">
    <property type="entry name" value="FBA_3"/>
    <property type="match status" value="1"/>
</dbReference>
<reference evidence="3" key="2">
    <citation type="submission" date="2018-10" db="UniProtKB">
        <authorList>
            <consortium name="EnsemblPlants"/>
        </authorList>
    </citation>
    <scope>IDENTIFICATION</scope>
</reference>
<dbReference type="InterPro" id="IPR013187">
    <property type="entry name" value="F-box-assoc_dom_typ3"/>
</dbReference>
<dbReference type="STRING" id="4565.A0A3B6DKQ9"/>
<evidence type="ECO:0000259" key="2">
    <source>
        <dbReference type="PROSITE" id="PS50181"/>
    </source>
</evidence>
<dbReference type="Pfam" id="PF00646">
    <property type="entry name" value="F-box"/>
    <property type="match status" value="1"/>
</dbReference>
<name>A0A3B6DKQ9_WHEAT</name>
<feature type="region of interest" description="Disordered" evidence="1">
    <location>
        <begin position="1"/>
        <end position="25"/>
    </location>
</feature>
<dbReference type="InterPro" id="IPR015915">
    <property type="entry name" value="Kelch-typ_b-propeller"/>
</dbReference>
<dbReference type="PANTHER" id="PTHR31111">
    <property type="entry name" value="BNAA05G37150D PROTEIN-RELATED"/>
    <property type="match status" value="1"/>
</dbReference>
<dbReference type="SMR" id="A0A3B6DKQ9"/>
<feature type="domain" description="F-box" evidence="2">
    <location>
        <begin position="30"/>
        <end position="76"/>
    </location>
</feature>
<organism evidence="3">
    <name type="scientific">Triticum aestivum</name>
    <name type="common">Wheat</name>
    <dbReference type="NCBI Taxonomy" id="4565"/>
    <lineage>
        <taxon>Eukaryota</taxon>
        <taxon>Viridiplantae</taxon>
        <taxon>Streptophyta</taxon>
        <taxon>Embryophyta</taxon>
        <taxon>Tracheophyta</taxon>
        <taxon>Spermatophyta</taxon>
        <taxon>Magnoliopsida</taxon>
        <taxon>Liliopsida</taxon>
        <taxon>Poales</taxon>
        <taxon>Poaceae</taxon>
        <taxon>BOP clade</taxon>
        <taxon>Pooideae</taxon>
        <taxon>Triticodae</taxon>
        <taxon>Triticeae</taxon>
        <taxon>Triticinae</taxon>
        <taxon>Triticum</taxon>
    </lineage>
</organism>
<accession>A0A3B6DKQ9</accession>
<reference evidence="3" key="1">
    <citation type="submission" date="2018-08" db="EMBL/GenBank/DDBJ databases">
        <authorList>
            <person name="Rossello M."/>
        </authorList>
    </citation>
    <scope>NUCLEOTIDE SEQUENCE [LARGE SCALE GENOMIC DNA]</scope>
    <source>
        <strain evidence="3">cv. Chinese Spring</strain>
    </source>
</reference>
<dbReference type="PANTHER" id="PTHR31111:SF133">
    <property type="entry name" value="OS07G0196600 PROTEIN"/>
    <property type="match status" value="1"/>
</dbReference>
<feature type="compositionally biased region" description="Polar residues" evidence="1">
    <location>
        <begin position="11"/>
        <end position="23"/>
    </location>
</feature>
<evidence type="ECO:0000256" key="1">
    <source>
        <dbReference type="SAM" id="MobiDB-lite"/>
    </source>
</evidence>
<dbReference type="Proteomes" id="UP000019116">
    <property type="component" value="Chromosome 2D"/>
</dbReference>
<dbReference type="Gramene" id="TraesNOR2D03G01298270.1">
    <property type="protein sequence ID" value="TraesNOR2D03G01298270.1.CDS1"/>
    <property type="gene ID" value="TraesNOR2D03G01298270"/>
</dbReference>
<protein>
    <recommendedName>
        <fullName evidence="2">F-box domain-containing protein</fullName>
    </recommendedName>
</protein>
<dbReference type="InterPro" id="IPR017451">
    <property type="entry name" value="F-box-assoc_interact_dom"/>
</dbReference>
<dbReference type="Gramene" id="TraesCS2D03G1160900.1">
    <property type="protein sequence ID" value="TraesCS2D03G1160900.1.CDS1"/>
    <property type="gene ID" value="TraesCS2D03G1160900"/>
</dbReference>
<dbReference type="SUPFAM" id="SSF81383">
    <property type="entry name" value="F-box domain"/>
    <property type="match status" value="1"/>
</dbReference>
<dbReference type="EnsemblPlants" id="TraesCS2D02G520600.1">
    <property type="protein sequence ID" value="TraesCS2D02G520600.1.cds1"/>
    <property type="gene ID" value="TraesCS2D02G520600"/>
</dbReference>
<dbReference type="InterPro" id="IPR001810">
    <property type="entry name" value="F-box_dom"/>
</dbReference>
<dbReference type="OrthoDB" id="594359at2759"/>
<dbReference type="PROSITE" id="PS50181">
    <property type="entry name" value="FBOX"/>
    <property type="match status" value="1"/>
</dbReference>
<dbReference type="NCBIfam" id="TIGR01640">
    <property type="entry name" value="F_box_assoc_1"/>
    <property type="match status" value="1"/>
</dbReference>
<evidence type="ECO:0000313" key="4">
    <source>
        <dbReference type="Proteomes" id="UP000019116"/>
    </source>
</evidence>
<dbReference type="CDD" id="cd22157">
    <property type="entry name" value="F-box_AtFBW1-like"/>
    <property type="match status" value="1"/>
</dbReference>
<dbReference type="OMA" id="IRWETSA"/>
<dbReference type="Gene3D" id="1.20.1280.50">
    <property type="match status" value="1"/>
</dbReference>
<proteinExistence type="predicted"/>
<dbReference type="InterPro" id="IPR036047">
    <property type="entry name" value="F-box-like_dom_sf"/>
</dbReference>
<evidence type="ECO:0000313" key="3">
    <source>
        <dbReference type="EnsemblPlants" id="TraesCS2D02G520600.1.cds1"/>
    </source>
</evidence>